<organism evidence="5 6">
    <name type="scientific">Candida boidinii</name>
    <name type="common">Yeast</name>
    <dbReference type="NCBI Taxonomy" id="5477"/>
    <lineage>
        <taxon>Eukaryota</taxon>
        <taxon>Fungi</taxon>
        <taxon>Dikarya</taxon>
        <taxon>Ascomycota</taxon>
        <taxon>Saccharomycotina</taxon>
        <taxon>Pichiomycetes</taxon>
        <taxon>Pichiales</taxon>
        <taxon>Pichiaceae</taxon>
        <taxon>Ogataea</taxon>
        <taxon>Ogataea/Candida clade</taxon>
    </lineage>
</organism>
<dbReference type="AlphaFoldDB" id="A0A9W6SVZ5"/>
<dbReference type="SUPFAM" id="SSF50978">
    <property type="entry name" value="WD40 repeat-like"/>
    <property type="match status" value="1"/>
</dbReference>
<feature type="repeat" description="WD" evidence="4">
    <location>
        <begin position="9"/>
        <end position="50"/>
    </location>
</feature>
<evidence type="ECO:0000256" key="2">
    <source>
        <dbReference type="ARBA" id="ARBA00022737"/>
    </source>
</evidence>
<dbReference type="InterPro" id="IPR015943">
    <property type="entry name" value="WD40/YVTN_repeat-like_dom_sf"/>
</dbReference>
<comment type="similarity">
    <text evidence="3">Belongs to the WD repeat CIA1 family.</text>
</comment>
<accession>A0A9W6SVZ5</accession>
<dbReference type="InterPro" id="IPR028608">
    <property type="entry name" value="CIAO1/Cia1"/>
</dbReference>
<dbReference type="Gene3D" id="2.130.10.10">
    <property type="entry name" value="YVTN repeat-like/Quinoprotein amine dehydrogenase"/>
    <property type="match status" value="1"/>
</dbReference>
<feature type="repeat" description="WD" evidence="4">
    <location>
        <begin position="372"/>
        <end position="391"/>
    </location>
</feature>
<dbReference type="Pfam" id="PF00400">
    <property type="entry name" value="WD40"/>
    <property type="match status" value="6"/>
</dbReference>
<dbReference type="InterPro" id="IPR001680">
    <property type="entry name" value="WD40_rpt"/>
</dbReference>
<comment type="caution">
    <text evidence="5">The sequence shown here is derived from an EMBL/GenBank/DDBJ whole genome shotgun (WGS) entry which is preliminary data.</text>
</comment>
<comment type="function">
    <text evidence="3">Essential component of the cytosolic iron-sulfur (Fe/S) protein assembly machinery. Required for the maturation of extramitochondrial Fe/S proteins.</text>
</comment>
<name>A0A9W6SVZ5_CANBO</name>
<keyword evidence="1 4" id="KW-0853">WD repeat</keyword>
<sequence length="391" mass="44575">MTLNLEHSFSGHKDKCWSVSIHEKLPLLASVSSDKTCRVYNIKTHKLLAVLDEKTHTKAIRSVAWRPNCEIPSLAMGSFDSTVSIWSKDEFGEMDDEPNNLTNFSSSNNESLVSQSAENWLLMAIIEGHENEIKCVDWSSNGLYLATCSRDKSTWIWETDENNEEFECINVIQEHTQDVKHVVWHPREILLASSSYDDTTKLFRQDPMDEDDWLCVSNLTDQDGTVWCADFEKKIYHDDDINNKDETSYNEIIRLVNCSDDGKLRVWKRVNSAGLKKRGEDDLPTTIRSESPNEEWNLESVLPVEHTMPVYSCSWGKNGKIASVGADGKLVIYKETQVEGKSKWEIDVIKPLAHGIFEMNCVKWWDTSDSGDENLLLTAGDDGNVNLWSLK</sequence>
<gene>
    <name evidence="3" type="primary">CIA1</name>
    <name evidence="5" type="ORF">Cboi02_000089000</name>
</gene>
<dbReference type="InterPro" id="IPR036322">
    <property type="entry name" value="WD40_repeat_dom_sf"/>
</dbReference>
<dbReference type="CDD" id="cd00200">
    <property type="entry name" value="WD40"/>
    <property type="match status" value="1"/>
</dbReference>
<dbReference type="SMART" id="SM00320">
    <property type="entry name" value="WD40"/>
    <property type="match status" value="7"/>
</dbReference>
<dbReference type="GO" id="GO:0016226">
    <property type="term" value="P:iron-sulfur cluster assembly"/>
    <property type="evidence" value="ECO:0007669"/>
    <property type="project" value="UniProtKB-UniRule"/>
</dbReference>
<reference evidence="5" key="1">
    <citation type="submission" date="2023-04" db="EMBL/GenBank/DDBJ databases">
        <title>Candida boidinii NBRC 10035.</title>
        <authorList>
            <person name="Ichikawa N."/>
            <person name="Sato H."/>
            <person name="Tonouchi N."/>
        </authorList>
    </citation>
    <scope>NUCLEOTIDE SEQUENCE</scope>
    <source>
        <strain evidence="5">NBRC 10035</strain>
    </source>
</reference>
<evidence type="ECO:0000256" key="1">
    <source>
        <dbReference type="ARBA" id="ARBA00022574"/>
    </source>
</evidence>
<proteinExistence type="inferred from homology"/>
<dbReference type="PROSITE" id="PS50294">
    <property type="entry name" value="WD_REPEATS_REGION"/>
    <property type="match status" value="2"/>
</dbReference>
<dbReference type="PROSITE" id="PS50082">
    <property type="entry name" value="WD_REPEATS_2"/>
    <property type="match status" value="4"/>
</dbReference>
<evidence type="ECO:0000313" key="5">
    <source>
        <dbReference type="EMBL" id="GME67473.1"/>
    </source>
</evidence>
<feature type="repeat" description="WD" evidence="4">
    <location>
        <begin position="126"/>
        <end position="167"/>
    </location>
</feature>
<keyword evidence="2" id="KW-0677">Repeat</keyword>
<dbReference type="PANTHER" id="PTHR19920">
    <property type="entry name" value="WD40 PROTEIN CIAO1"/>
    <property type="match status" value="1"/>
</dbReference>
<evidence type="ECO:0000313" key="6">
    <source>
        <dbReference type="Proteomes" id="UP001165120"/>
    </source>
</evidence>
<dbReference type="PANTHER" id="PTHR19920:SF0">
    <property type="entry name" value="CYTOSOLIC IRON-SULFUR PROTEIN ASSEMBLY PROTEIN CIAO1-RELATED"/>
    <property type="match status" value="1"/>
</dbReference>
<keyword evidence="6" id="KW-1185">Reference proteome</keyword>
<dbReference type="GO" id="GO:0097361">
    <property type="term" value="C:cytosolic [4Fe-4S] assembly targeting complex"/>
    <property type="evidence" value="ECO:0007669"/>
    <property type="project" value="InterPro"/>
</dbReference>
<evidence type="ECO:0000256" key="3">
    <source>
        <dbReference type="HAMAP-Rule" id="MF_03037"/>
    </source>
</evidence>
<dbReference type="EMBL" id="BSXN01000180">
    <property type="protein sequence ID" value="GME67473.1"/>
    <property type="molecule type" value="Genomic_DNA"/>
</dbReference>
<protein>
    <recommendedName>
        <fullName evidence="3">Probable cytosolic iron-sulfur protein assembly protein 1</fullName>
    </recommendedName>
</protein>
<dbReference type="HAMAP" id="MF_03037">
    <property type="entry name" value="ciao1"/>
    <property type="match status" value="1"/>
</dbReference>
<feature type="repeat" description="WD" evidence="4">
    <location>
        <begin position="53"/>
        <end position="87"/>
    </location>
</feature>
<evidence type="ECO:0000256" key="4">
    <source>
        <dbReference type="PROSITE-ProRule" id="PRU00221"/>
    </source>
</evidence>
<dbReference type="Proteomes" id="UP001165120">
    <property type="component" value="Unassembled WGS sequence"/>
</dbReference>